<evidence type="ECO:0000313" key="3">
    <source>
        <dbReference type="Proteomes" id="UP000299102"/>
    </source>
</evidence>
<dbReference type="AlphaFoldDB" id="A0A4C1W579"/>
<reference evidence="2 3" key="1">
    <citation type="journal article" date="2019" name="Commun. Biol.">
        <title>The bagworm genome reveals a unique fibroin gene that provides high tensile strength.</title>
        <authorList>
            <person name="Kono N."/>
            <person name="Nakamura H."/>
            <person name="Ohtoshi R."/>
            <person name="Tomita M."/>
            <person name="Numata K."/>
            <person name="Arakawa K."/>
        </authorList>
    </citation>
    <scope>NUCLEOTIDE SEQUENCE [LARGE SCALE GENOMIC DNA]</scope>
</reference>
<name>A0A4C1W579_EUMVA</name>
<keyword evidence="3" id="KW-1185">Reference proteome</keyword>
<dbReference type="Proteomes" id="UP000299102">
    <property type="component" value="Unassembled WGS sequence"/>
</dbReference>
<proteinExistence type="predicted"/>
<comment type="caution">
    <text evidence="2">The sequence shown here is derived from an EMBL/GenBank/DDBJ whole genome shotgun (WGS) entry which is preliminary data.</text>
</comment>
<protein>
    <submittedName>
        <fullName evidence="2">Uncharacterized protein</fullName>
    </submittedName>
</protein>
<accession>A0A4C1W579</accession>
<dbReference type="EMBL" id="BGZK01000475">
    <property type="protein sequence ID" value="GBP46050.1"/>
    <property type="molecule type" value="Genomic_DNA"/>
</dbReference>
<gene>
    <name evidence="2" type="ORF">EVAR_24244_1</name>
</gene>
<feature type="region of interest" description="Disordered" evidence="1">
    <location>
        <begin position="70"/>
        <end position="102"/>
    </location>
</feature>
<evidence type="ECO:0000313" key="2">
    <source>
        <dbReference type="EMBL" id="GBP46050.1"/>
    </source>
</evidence>
<sequence>MSYDTGRRSDNYSAFSTRRTKAERKFKYNDRIPKIRSKQNYMWAGVAWAHGGVRRSLGSMSPFTNVSLRGKKSCRGTRNHTGMYVRGPAVATSPRPRRASQRTLLCRDMRGPYDHLGADRPPGLSAAPVCF</sequence>
<evidence type="ECO:0000256" key="1">
    <source>
        <dbReference type="SAM" id="MobiDB-lite"/>
    </source>
</evidence>
<organism evidence="2 3">
    <name type="scientific">Eumeta variegata</name>
    <name type="common">Bagworm moth</name>
    <name type="synonym">Eumeta japonica</name>
    <dbReference type="NCBI Taxonomy" id="151549"/>
    <lineage>
        <taxon>Eukaryota</taxon>
        <taxon>Metazoa</taxon>
        <taxon>Ecdysozoa</taxon>
        <taxon>Arthropoda</taxon>
        <taxon>Hexapoda</taxon>
        <taxon>Insecta</taxon>
        <taxon>Pterygota</taxon>
        <taxon>Neoptera</taxon>
        <taxon>Endopterygota</taxon>
        <taxon>Lepidoptera</taxon>
        <taxon>Glossata</taxon>
        <taxon>Ditrysia</taxon>
        <taxon>Tineoidea</taxon>
        <taxon>Psychidae</taxon>
        <taxon>Oiketicinae</taxon>
        <taxon>Eumeta</taxon>
    </lineage>
</organism>